<evidence type="ECO:0000259" key="2">
    <source>
        <dbReference type="Pfam" id="PF00682"/>
    </source>
</evidence>
<organism evidence="3 4">
    <name type="scientific">[Clostridium] fimetarium</name>
    <dbReference type="NCBI Taxonomy" id="99656"/>
    <lineage>
        <taxon>Bacteria</taxon>
        <taxon>Bacillati</taxon>
        <taxon>Bacillota</taxon>
        <taxon>Clostridia</taxon>
        <taxon>Lachnospirales</taxon>
        <taxon>Lachnospiraceae</taxon>
    </lineage>
</organism>
<dbReference type="RefSeq" id="WP_092451810.1">
    <property type="nucleotide sequence ID" value="NZ_FOJI01000004.1"/>
</dbReference>
<dbReference type="SUPFAM" id="SSF51569">
    <property type="entry name" value="Aldolase"/>
    <property type="match status" value="1"/>
</dbReference>
<dbReference type="InterPro" id="IPR000891">
    <property type="entry name" value="PYR_CT"/>
</dbReference>
<dbReference type="Gene3D" id="3.20.20.70">
    <property type="entry name" value="Aldolase class I"/>
    <property type="match status" value="1"/>
</dbReference>
<dbReference type="STRING" id="99656.SAMN05421659_10467"/>
<dbReference type="PANTHER" id="PTHR10277">
    <property type="entry name" value="HOMOCITRATE SYNTHASE-RELATED"/>
    <property type="match status" value="1"/>
</dbReference>
<evidence type="ECO:0000313" key="3">
    <source>
        <dbReference type="EMBL" id="SEW07785.1"/>
    </source>
</evidence>
<gene>
    <name evidence="3" type="ORF">SAMN05421659_10467</name>
</gene>
<evidence type="ECO:0000256" key="1">
    <source>
        <dbReference type="ARBA" id="ARBA00023211"/>
    </source>
</evidence>
<dbReference type="OrthoDB" id="9804858at2"/>
<dbReference type="Proteomes" id="UP000199701">
    <property type="component" value="Unassembled WGS sequence"/>
</dbReference>
<keyword evidence="1" id="KW-0464">Manganese</keyword>
<reference evidence="3 4" key="1">
    <citation type="submission" date="2016-10" db="EMBL/GenBank/DDBJ databases">
        <authorList>
            <person name="de Groot N.N."/>
        </authorList>
    </citation>
    <scope>NUCLEOTIDE SEQUENCE [LARGE SCALE GENOMIC DNA]</scope>
    <source>
        <strain evidence="3 4">DSM 9179</strain>
    </source>
</reference>
<dbReference type="GO" id="GO:0009098">
    <property type="term" value="P:L-leucine biosynthetic process"/>
    <property type="evidence" value="ECO:0007669"/>
    <property type="project" value="TreeGrafter"/>
</dbReference>
<dbReference type="PANTHER" id="PTHR10277:SF9">
    <property type="entry name" value="2-ISOPROPYLMALATE SYNTHASE 1, CHLOROPLASTIC-RELATED"/>
    <property type="match status" value="1"/>
</dbReference>
<dbReference type="GO" id="GO:0003852">
    <property type="term" value="F:2-isopropylmalate synthase activity"/>
    <property type="evidence" value="ECO:0007669"/>
    <property type="project" value="TreeGrafter"/>
</dbReference>
<sequence length="532" mass="60519">MGVVKLLDCTLRDGGFVNDWEFGHDDIVNIFERLVSSGMDVIEVGFIDENRKFDMNRTIMPDTASINKVFEGLNPGNAMIVGMIDFGTCALENISPCSESFLDGIRVIFKQKHIHEAIEYCRMIKNKGYQLFVQPVSITGYSDEEMLELVNIVNELAPYAMSIVDTYGLLHKNNLKHYFNLIDQNLSPEIGIGYHSHNNFQLGYSNAIELITIETDRTITIDGSVYGMGKGAGNSNIELLAMYMNDNYGTNYDISQILELIDVSIMQWFLKFPWGYSLRYYLAALNDCHPKYVMYLTQKRTLSMKSINEILSTIETKKKLSFDQDHIDALYMDYQQKEIDDTKSLKKLSETLIGRPILIVGPGTSADKFSDKIQQYVGENKPVIISINYNPTKVDADFIFLSNAKRYIRLVNRLNSPDCNVKVIATSNVTRVNGTFDYTIEYSSLLDMDCSIIDNSLVMLLKVLIKIGVKEVNLAGFDGYTSNDTPNYFDMAMEYVFTDEQANDVNNYVINFICENSNELNVKFITPSLYFK</sequence>
<feature type="domain" description="Pyruvate carboxyltransferase" evidence="2">
    <location>
        <begin position="4"/>
        <end position="260"/>
    </location>
</feature>
<keyword evidence="4" id="KW-1185">Reference proteome</keyword>
<dbReference type="AlphaFoldDB" id="A0A1I0P0Z3"/>
<dbReference type="InterPro" id="IPR050073">
    <property type="entry name" value="2-IPM_HCS-like"/>
</dbReference>
<dbReference type="InterPro" id="IPR013785">
    <property type="entry name" value="Aldolase_TIM"/>
</dbReference>
<dbReference type="EMBL" id="FOJI01000004">
    <property type="protein sequence ID" value="SEW07785.1"/>
    <property type="molecule type" value="Genomic_DNA"/>
</dbReference>
<dbReference type="Pfam" id="PF00682">
    <property type="entry name" value="HMGL-like"/>
    <property type="match status" value="1"/>
</dbReference>
<name>A0A1I0P0Z3_9FIRM</name>
<proteinExistence type="predicted"/>
<evidence type="ECO:0000313" key="4">
    <source>
        <dbReference type="Proteomes" id="UP000199701"/>
    </source>
</evidence>
<dbReference type="CDD" id="cd07944">
    <property type="entry name" value="DRE_TIM_HOA_like"/>
    <property type="match status" value="1"/>
</dbReference>
<accession>A0A1I0P0Z3</accession>
<protein>
    <submittedName>
        <fullName evidence="3">4-hydroxy 2-oxovalerate aldolase</fullName>
    </submittedName>
</protein>